<evidence type="ECO:0000256" key="6">
    <source>
        <dbReference type="ARBA" id="ARBA00022918"/>
    </source>
</evidence>
<evidence type="ECO:0000256" key="3">
    <source>
        <dbReference type="ARBA" id="ARBA00022722"/>
    </source>
</evidence>
<dbReference type="PANTHER" id="PTHR48475:SF2">
    <property type="entry name" value="RIBONUCLEASE H"/>
    <property type="match status" value="1"/>
</dbReference>
<keyword evidence="2" id="KW-0548">Nucleotidyltransferase</keyword>
<dbReference type="GO" id="GO:0016787">
    <property type="term" value="F:hydrolase activity"/>
    <property type="evidence" value="ECO:0007669"/>
    <property type="project" value="UniProtKB-KW"/>
</dbReference>
<dbReference type="GO" id="GO:0003964">
    <property type="term" value="F:RNA-directed DNA polymerase activity"/>
    <property type="evidence" value="ECO:0007669"/>
    <property type="project" value="UniProtKB-KW"/>
</dbReference>
<evidence type="ECO:0000256" key="1">
    <source>
        <dbReference type="ARBA" id="ARBA00022679"/>
    </source>
</evidence>
<evidence type="ECO:0000313" key="8">
    <source>
        <dbReference type="EMBL" id="KAL0416565.1"/>
    </source>
</evidence>
<dbReference type="Pfam" id="PF17917">
    <property type="entry name" value="RT_RNaseH"/>
    <property type="match status" value="1"/>
</dbReference>
<comment type="caution">
    <text evidence="8">The sequence shown here is derived from an EMBL/GenBank/DDBJ whole genome shotgun (WGS) entry which is preliminary data.</text>
</comment>
<evidence type="ECO:0000256" key="2">
    <source>
        <dbReference type="ARBA" id="ARBA00022695"/>
    </source>
</evidence>
<sequence length="174" mass="19990">MPRGIRRVEKYLSKPPMLTKPRDKEALYMYLSASEEAVSAVLVRAEGKEHQPVYYVSKVLEGAELNYFPIEKMALTLVVAARKLRSYFQSHQVTVLTNQLLKHILASPNASGRMTKWAVELSEHGIEFEPRPAIKAQALADFISEITRMAKERTAKNGKCSWMDLRLRQRVEWE</sequence>
<dbReference type="AlphaFoldDB" id="A0AAW2UK35"/>
<organism evidence="8">
    <name type="scientific">Sesamum latifolium</name>
    <dbReference type="NCBI Taxonomy" id="2727402"/>
    <lineage>
        <taxon>Eukaryota</taxon>
        <taxon>Viridiplantae</taxon>
        <taxon>Streptophyta</taxon>
        <taxon>Embryophyta</taxon>
        <taxon>Tracheophyta</taxon>
        <taxon>Spermatophyta</taxon>
        <taxon>Magnoliopsida</taxon>
        <taxon>eudicotyledons</taxon>
        <taxon>Gunneridae</taxon>
        <taxon>Pentapetalae</taxon>
        <taxon>asterids</taxon>
        <taxon>lamiids</taxon>
        <taxon>Lamiales</taxon>
        <taxon>Pedaliaceae</taxon>
        <taxon>Sesamum</taxon>
    </lineage>
</organism>
<dbReference type="EMBL" id="JACGWN010000012">
    <property type="protein sequence ID" value="KAL0416565.1"/>
    <property type="molecule type" value="Genomic_DNA"/>
</dbReference>
<dbReference type="PANTHER" id="PTHR48475">
    <property type="entry name" value="RIBONUCLEASE H"/>
    <property type="match status" value="1"/>
</dbReference>
<evidence type="ECO:0000256" key="4">
    <source>
        <dbReference type="ARBA" id="ARBA00022759"/>
    </source>
</evidence>
<evidence type="ECO:0000256" key="5">
    <source>
        <dbReference type="ARBA" id="ARBA00022801"/>
    </source>
</evidence>
<reference evidence="8" key="1">
    <citation type="submission" date="2020-06" db="EMBL/GenBank/DDBJ databases">
        <authorList>
            <person name="Li T."/>
            <person name="Hu X."/>
            <person name="Zhang T."/>
            <person name="Song X."/>
            <person name="Zhang H."/>
            <person name="Dai N."/>
            <person name="Sheng W."/>
            <person name="Hou X."/>
            <person name="Wei L."/>
        </authorList>
    </citation>
    <scope>NUCLEOTIDE SEQUENCE</scope>
    <source>
        <strain evidence="8">KEN1</strain>
        <tissue evidence="8">Leaf</tissue>
    </source>
</reference>
<protein>
    <recommendedName>
        <fullName evidence="7">Reverse transcriptase RNase H-like domain-containing protein</fullName>
    </recommendedName>
</protein>
<keyword evidence="5" id="KW-0378">Hydrolase</keyword>
<dbReference type="InterPro" id="IPR043502">
    <property type="entry name" value="DNA/RNA_pol_sf"/>
</dbReference>
<evidence type="ECO:0000259" key="7">
    <source>
        <dbReference type="Pfam" id="PF17917"/>
    </source>
</evidence>
<keyword evidence="4" id="KW-0255">Endonuclease</keyword>
<dbReference type="SUPFAM" id="SSF56672">
    <property type="entry name" value="DNA/RNA polymerases"/>
    <property type="match status" value="1"/>
</dbReference>
<dbReference type="Gene3D" id="3.10.20.370">
    <property type="match status" value="1"/>
</dbReference>
<feature type="domain" description="Reverse transcriptase RNase H-like" evidence="7">
    <location>
        <begin position="25"/>
        <end position="123"/>
    </location>
</feature>
<name>A0AAW2UK35_9LAMI</name>
<dbReference type="GO" id="GO:0004519">
    <property type="term" value="F:endonuclease activity"/>
    <property type="evidence" value="ECO:0007669"/>
    <property type="project" value="UniProtKB-KW"/>
</dbReference>
<reference evidence="8" key="2">
    <citation type="journal article" date="2024" name="Plant">
        <title>Genomic evolution and insights into agronomic trait innovations of Sesamum species.</title>
        <authorList>
            <person name="Miao H."/>
            <person name="Wang L."/>
            <person name="Qu L."/>
            <person name="Liu H."/>
            <person name="Sun Y."/>
            <person name="Le M."/>
            <person name="Wang Q."/>
            <person name="Wei S."/>
            <person name="Zheng Y."/>
            <person name="Lin W."/>
            <person name="Duan Y."/>
            <person name="Cao H."/>
            <person name="Xiong S."/>
            <person name="Wang X."/>
            <person name="Wei L."/>
            <person name="Li C."/>
            <person name="Ma Q."/>
            <person name="Ju M."/>
            <person name="Zhao R."/>
            <person name="Li G."/>
            <person name="Mu C."/>
            <person name="Tian Q."/>
            <person name="Mei H."/>
            <person name="Zhang T."/>
            <person name="Gao T."/>
            <person name="Zhang H."/>
        </authorList>
    </citation>
    <scope>NUCLEOTIDE SEQUENCE</scope>
    <source>
        <strain evidence="8">KEN1</strain>
    </source>
</reference>
<keyword evidence="1" id="KW-0808">Transferase</keyword>
<dbReference type="InterPro" id="IPR041373">
    <property type="entry name" value="RT_RNaseH"/>
</dbReference>
<gene>
    <name evidence="8" type="ORF">Slati_3488400</name>
</gene>
<proteinExistence type="predicted"/>
<keyword evidence="3" id="KW-0540">Nuclease</keyword>
<keyword evidence="6" id="KW-0695">RNA-directed DNA polymerase</keyword>
<accession>A0AAW2UK35</accession>